<evidence type="ECO:0000256" key="3">
    <source>
        <dbReference type="ARBA" id="ARBA00022691"/>
    </source>
</evidence>
<evidence type="ECO:0000256" key="1">
    <source>
        <dbReference type="ARBA" id="ARBA00001966"/>
    </source>
</evidence>
<dbReference type="InterPro" id="IPR032432">
    <property type="entry name" value="Radical_SAM_C"/>
</dbReference>
<dbReference type="GO" id="GO:0046872">
    <property type="term" value="F:metal ion binding"/>
    <property type="evidence" value="ECO:0007669"/>
    <property type="project" value="UniProtKB-KW"/>
</dbReference>
<dbReference type="GO" id="GO:0051539">
    <property type="term" value="F:4 iron, 4 sulfur cluster binding"/>
    <property type="evidence" value="ECO:0007669"/>
    <property type="project" value="UniProtKB-KW"/>
</dbReference>
<dbReference type="InterPro" id="IPR058240">
    <property type="entry name" value="rSAM_sf"/>
</dbReference>
<evidence type="ECO:0000256" key="6">
    <source>
        <dbReference type="ARBA" id="ARBA00023014"/>
    </source>
</evidence>
<gene>
    <name evidence="8" type="ORF">INR99_15340</name>
</gene>
<dbReference type="InterPro" id="IPR006638">
    <property type="entry name" value="Elp3/MiaA/NifB-like_rSAM"/>
</dbReference>
<dbReference type="Pfam" id="PF04055">
    <property type="entry name" value="Radical_SAM"/>
    <property type="match status" value="1"/>
</dbReference>
<keyword evidence="2" id="KW-0004">4Fe-4S</keyword>
<dbReference type="Pfam" id="PF16199">
    <property type="entry name" value="Radical_SAM_C"/>
    <property type="match status" value="1"/>
</dbReference>
<evidence type="ECO:0000256" key="2">
    <source>
        <dbReference type="ARBA" id="ARBA00022485"/>
    </source>
</evidence>
<dbReference type="NCBIfam" id="TIGR01212">
    <property type="entry name" value="TIGR01212 family radical SAM protein"/>
    <property type="match status" value="1"/>
</dbReference>
<keyword evidence="5" id="KW-0408">Iron</keyword>
<name>A0A8J7G2E5_9NEIS</name>
<dbReference type="SUPFAM" id="SSF102114">
    <property type="entry name" value="Radical SAM enzymes"/>
    <property type="match status" value="1"/>
</dbReference>
<evidence type="ECO:0000256" key="4">
    <source>
        <dbReference type="ARBA" id="ARBA00022723"/>
    </source>
</evidence>
<keyword evidence="3" id="KW-0949">S-adenosyl-L-methionine</keyword>
<dbReference type="Proteomes" id="UP000604481">
    <property type="component" value="Unassembled WGS sequence"/>
</dbReference>
<dbReference type="RefSeq" id="WP_194117262.1">
    <property type="nucleotide sequence ID" value="NZ_JADFUA010000012.1"/>
</dbReference>
<dbReference type="PANTHER" id="PTHR11135:SF1">
    <property type="entry name" value="PROTEIN YHCC"/>
    <property type="match status" value="1"/>
</dbReference>
<keyword evidence="6" id="KW-0411">Iron-sulfur</keyword>
<dbReference type="PANTHER" id="PTHR11135">
    <property type="entry name" value="HISTONE ACETYLTRANSFERASE-RELATED"/>
    <property type="match status" value="1"/>
</dbReference>
<dbReference type="InterPro" id="IPR007197">
    <property type="entry name" value="rSAM"/>
</dbReference>
<dbReference type="Gene3D" id="3.80.30.20">
    <property type="entry name" value="tm_1862 like domain"/>
    <property type="match status" value="1"/>
</dbReference>
<dbReference type="AlphaFoldDB" id="A0A8J7G2E5"/>
<dbReference type="SMART" id="SM00729">
    <property type="entry name" value="Elp3"/>
    <property type="match status" value="1"/>
</dbReference>
<dbReference type="EMBL" id="JADFUA010000012">
    <property type="protein sequence ID" value="MBE9610715.1"/>
    <property type="molecule type" value="Genomic_DNA"/>
</dbReference>
<reference evidence="8 9" key="1">
    <citation type="submission" date="2020-10" db="EMBL/GenBank/DDBJ databases">
        <title>The genome sequence of Chitinilyticum litopenaei 4Y14.</title>
        <authorList>
            <person name="Liu Y."/>
        </authorList>
    </citation>
    <scope>NUCLEOTIDE SEQUENCE [LARGE SCALE GENOMIC DNA]</scope>
    <source>
        <strain evidence="8 9">4Y14</strain>
    </source>
</reference>
<dbReference type="InterPro" id="IPR039661">
    <property type="entry name" value="ELP3"/>
</dbReference>
<sequence>MSPTLPEPLAHRRYLSWHDLLRQRHGGRLQKVSVAAGFTCPNRDGSKGRGGCFFCNNQGFMPGYLRETGDNIDLQIDTGVSFLQRRYPDTKRWLAYFQAYTNTYGELEQLKRAYERALAHPAISGLVIGTRPDCVPDELLDYLAELARDHLIELEFGIESTCDAALLAVNRGHDFACSADAIRRAAARGLTVSGHLIFGLPGESREEMLAGAKRLSALPLASLKLHQLQIVKGTQLANQWRRDPRSLPLLGAHDYLELLADFLEELRPDIAIQRVGSEVPPALRLAPDWTVRLSQLAPLLTETLVRRDSWQGKRWQGT</sequence>
<keyword evidence="9" id="KW-1185">Reference proteome</keyword>
<evidence type="ECO:0000313" key="9">
    <source>
        <dbReference type="Proteomes" id="UP000604481"/>
    </source>
</evidence>
<accession>A0A8J7G2E5</accession>
<dbReference type="InterPro" id="IPR023404">
    <property type="entry name" value="rSAM_horseshoe"/>
</dbReference>
<dbReference type="PROSITE" id="PS51918">
    <property type="entry name" value="RADICAL_SAM"/>
    <property type="match status" value="1"/>
</dbReference>
<dbReference type="SFLD" id="SFLDS00029">
    <property type="entry name" value="Radical_SAM"/>
    <property type="match status" value="1"/>
</dbReference>
<dbReference type="GO" id="GO:0003824">
    <property type="term" value="F:catalytic activity"/>
    <property type="evidence" value="ECO:0007669"/>
    <property type="project" value="InterPro"/>
</dbReference>
<evidence type="ECO:0000259" key="7">
    <source>
        <dbReference type="PROSITE" id="PS51918"/>
    </source>
</evidence>
<protein>
    <submittedName>
        <fullName evidence="8">TIGR01212 family radical SAM protein</fullName>
    </submittedName>
</protein>
<dbReference type="SFLD" id="SFLDG01091">
    <property type="entry name" value="uncharacterized_CHP01210-like"/>
    <property type="match status" value="1"/>
</dbReference>
<organism evidence="8 9">
    <name type="scientific">Chitinilyticum piscinae</name>
    <dbReference type="NCBI Taxonomy" id="2866724"/>
    <lineage>
        <taxon>Bacteria</taxon>
        <taxon>Pseudomonadati</taxon>
        <taxon>Pseudomonadota</taxon>
        <taxon>Betaproteobacteria</taxon>
        <taxon>Neisseriales</taxon>
        <taxon>Chitinibacteraceae</taxon>
        <taxon>Chitinilyticum</taxon>
    </lineage>
</organism>
<keyword evidence="4" id="KW-0479">Metal-binding</keyword>
<evidence type="ECO:0000313" key="8">
    <source>
        <dbReference type="EMBL" id="MBE9610715.1"/>
    </source>
</evidence>
<evidence type="ECO:0000256" key="5">
    <source>
        <dbReference type="ARBA" id="ARBA00023004"/>
    </source>
</evidence>
<proteinExistence type="predicted"/>
<comment type="cofactor">
    <cofactor evidence="1">
        <name>[4Fe-4S] cluster</name>
        <dbReference type="ChEBI" id="CHEBI:49883"/>
    </cofactor>
</comment>
<dbReference type="SFLD" id="SFLDG01086">
    <property type="entry name" value="elongater_protein-like"/>
    <property type="match status" value="1"/>
</dbReference>
<feature type="domain" description="Radical SAM core" evidence="7">
    <location>
        <begin position="24"/>
        <end position="269"/>
    </location>
</feature>
<comment type="caution">
    <text evidence="8">The sequence shown here is derived from an EMBL/GenBank/DDBJ whole genome shotgun (WGS) entry which is preliminary data.</text>
</comment>
<dbReference type="InterPro" id="IPR005911">
    <property type="entry name" value="YhcC-like"/>
</dbReference>